<name>A0A9Q1GQ46_9CARY</name>
<keyword evidence="2" id="KW-1185">Reference proteome</keyword>
<dbReference type="AlphaFoldDB" id="A0A9Q1GQ46"/>
<protein>
    <submittedName>
        <fullName evidence="1">Uncharacterized protein</fullName>
    </submittedName>
</protein>
<gene>
    <name evidence="1" type="ORF">Cgig2_030068</name>
</gene>
<evidence type="ECO:0000313" key="2">
    <source>
        <dbReference type="Proteomes" id="UP001153076"/>
    </source>
</evidence>
<sequence>MVDAVKNLMSTITNTILQQVTEQVKKTMEAVNSARPLPTFDYLPTARCEPCHRHALIGWHRRSDEVRETAHLERDKRSLEGNRNRSMGVVSPHTNIIMWDCLKKLEHLGREIIPLVHPILGFGSQEVNPIGMIRLPLRFGDKVKARNLDVDFLAVDVPIVDNVIMGRPTLHNVKAIIASYLLQLQFEIGDGSVGKL</sequence>
<dbReference type="EMBL" id="JAKOGI010001594">
    <property type="protein sequence ID" value="KAJ8424841.1"/>
    <property type="molecule type" value="Genomic_DNA"/>
</dbReference>
<accession>A0A9Q1GQ46</accession>
<organism evidence="1 2">
    <name type="scientific">Carnegiea gigantea</name>
    <dbReference type="NCBI Taxonomy" id="171969"/>
    <lineage>
        <taxon>Eukaryota</taxon>
        <taxon>Viridiplantae</taxon>
        <taxon>Streptophyta</taxon>
        <taxon>Embryophyta</taxon>
        <taxon>Tracheophyta</taxon>
        <taxon>Spermatophyta</taxon>
        <taxon>Magnoliopsida</taxon>
        <taxon>eudicotyledons</taxon>
        <taxon>Gunneridae</taxon>
        <taxon>Pentapetalae</taxon>
        <taxon>Caryophyllales</taxon>
        <taxon>Cactineae</taxon>
        <taxon>Cactaceae</taxon>
        <taxon>Cactoideae</taxon>
        <taxon>Echinocereeae</taxon>
        <taxon>Carnegiea</taxon>
    </lineage>
</organism>
<dbReference type="Proteomes" id="UP001153076">
    <property type="component" value="Unassembled WGS sequence"/>
</dbReference>
<reference evidence="1" key="1">
    <citation type="submission" date="2022-04" db="EMBL/GenBank/DDBJ databases">
        <title>Carnegiea gigantea Genome sequencing and assembly v2.</title>
        <authorList>
            <person name="Copetti D."/>
            <person name="Sanderson M.J."/>
            <person name="Burquez A."/>
            <person name="Wojciechowski M.F."/>
        </authorList>
    </citation>
    <scope>NUCLEOTIDE SEQUENCE</scope>
    <source>
        <strain evidence="1">SGP5-SGP5p</strain>
        <tissue evidence="1">Aerial part</tissue>
    </source>
</reference>
<dbReference type="PANTHER" id="PTHR33240">
    <property type="entry name" value="OS08G0508500 PROTEIN"/>
    <property type="match status" value="1"/>
</dbReference>
<comment type="caution">
    <text evidence="1">The sequence shown here is derived from an EMBL/GenBank/DDBJ whole genome shotgun (WGS) entry which is preliminary data.</text>
</comment>
<proteinExistence type="predicted"/>
<dbReference type="OrthoDB" id="1928766at2759"/>
<evidence type="ECO:0000313" key="1">
    <source>
        <dbReference type="EMBL" id="KAJ8424841.1"/>
    </source>
</evidence>
<dbReference type="PANTHER" id="PTHR33240:SF17">
    <property type="entry name" value="EUKARYOTIC PEPTIDE CHAIN RELEASE FACTOR GTP-BINDING SUBUNIT-LIKE"/>
    <property type="match status" value="1"/>
</dbReference>